<dbReference type="Proteomes" id="UP000184038">
    <property type="component" value="Unassembled WGS sequence"/>
</dbReference>
<dbReference type="Gene3D" id="3.40.50.300">
    <property type="entry name" value="P-loop containing nucleotide triphosphate hydrolases"/>
    <property type="match status" value="1"/>
</dbReference>
<protein>
    <submittedName>
        <fullName evidence="2">Pilus assembly protein CpaF</fullName>
    </submittedName>
</protein>
<dbReference type="EMBL" id="FRCP01000005">
    <property type="protein sequence ID" value="SHL98995.1"/>
    <property type="molecule type" value="Genomic_DNA"/>
</dbReference>
<dbReference type="SUPFAM" id="SSF52540">
    <property type="entry name" value="P-loop containing nucleoside triphosphate hydrolases"/>
    <property type="match status" value="1"/>
</dbReference>
<proteinExistence type="inferred from homology"/>
<dbReference type="PANTHER" id="PTHR30486:SF6">
    <property type="entry name" value="TYPE IV PILUS RETRACTATION ATPASE PILT"/>
    <property type="match status" value="1"/>
</dbReference>
<dbReference type="RefSeq" id="WP_139241680.1">
    <property type="nucleotide sequence ID" value="NZ_FRCP01000005.1"/>
</dbReference>
<evidence type="ECO:0000313" key="3">
    <source>
        <dbReference type="Proteomes" id="UP000184038"/>
    </source>
</evidence>
<dbReference type="InterPro" id="IPR027417">
    <property type="entry name" value="P-loop_NTPase"/>
</dbReference>
<dbReference type="AlphaFoldDB" id="A0A1M7F4S5"/>
<sequence>MNSLRTEVENTFRDILRTHIFDSHASLVEQQRQLQRRRELRSALKTCTFGDWQAKLYIKEYIVDILISKLHFREGDLEHFIAFESGNLSVRDKFDILLYQYIQKHENRAIITMIEDNQLEEPKVNEDGEVYYEISEEQIHAIYRRNHVSLDYYDKLQILSQRLYSWYRGNGVIDEIRDMTIDGVSAGVSGITNGMEVERFGEVRVLPASYESIWLFYKGKSIHLSFLGFESEKELIRVCKNIYRYNNPGQLSEVRGYIVNEMMDGSRVAVARPPFCEGWVLFIRKFHQELQRDIHSLITGNNCMIPIQLMKWLIRGCQVIAITGEQGSGKTTLLMSLIRFIRPTYNLRVQELSFELHLRKIYPRRNIVSFKETDYVSGIEGLDFAKKTDGSVNILGEVATASVASWMISMSQVASLFTLFTHHAKTTKDLVYSMRNALLTEGGFHNEVAATKQVVDAIQFDVHMCKHADGHRYVERISQIIPVRQSVIQTCYRPSKDEGVVEAQFIVQDIVVYENGKYVLKNPISEEITDHIMKHLTTSEEEEFIKNQQDWGNVYL</sequence>
<accession>A0A1M7F4S5</accession>
<comment type="similarity">
    <text evidence="1">Belongs to the GSP E family.</text>
</comment>
<dbReference type="STRING" id="1120996.SAMN02746066_00404"/>
<evidence type="ECO:0000313" key="2">
    <source>
        <dbReference type="EMBL" id="SHL98995.1"/>
    </source>
</evidence>
<dbReference type="PANTHER" id="PTHR30486">
    <property type="entry name" value="TWITCHING MOTILITY PROTEIN PILT"/>
    <property type="match status" value="1"/>
</dbReference>
<dbReference type="GO" id="GO:0016887">
    <property type="term" value="F:ATP hydrolysis activity"/>
    <property type="evidence" value="ECO:0007669"/>
    <property type="project" value="InterPro"/>
</dbReference>
<reference evidence="2 3" key="1">
    <citation type="submission" date="2016-11" db="EMBL/GenBank/DDBJ databases">
        <authorList>
            <person name="Jaros S."/>
            <person name="Januszkiewicz K."/>
            <person name="Wedrychowicz H."/>
        </authorList>
    </citation>
    <scope>NUCLEOTIDE SEQUENCE [LARGE SCALE GENOMIC DNA]</scope>
    <source>
        <strain evidence="2 3">DSM 15930</strain>
    </source>
</reference>
<evidence type="ECO:0000256" key="1">
    <source>
        <dbReference type="ARBA" id="ARBA00006611"/>
    </source>
</evidence>
<dbReference type="Gene3D" id="3.30.450.370">
    <property type="match status" value="1"/>
</dbReference>
<dbReference type="InterPro" id="IPR050921">
    <property type="entry name" value="T4SS_GSP_E_ATPase"/>
</dbReference>
<keyword evidence="3" id="KW-1185">Reference proteome</keyword>
<gene>
    <name evidence="2" type="ORF">SAMN02746066_00404</name>
</gene>
<organism evidence="2 3">
    <name type="scientific">Anaerosporobacter mobilis DSM 15930</name>
    <dbReference type="NCBI Taxonomy" id="1120996"/>
    <lineage>
        <taxon>Bacteria</taxon>
        <taxon>Bacillati</taxon>
        <taxon>Bacillota</taxon>
        <taxon>Clostridia</taxon>
        <taxon>Lachnospirales</taxon>
        <taxon>Lachnospiraceae</taxon>
        <taxon>Anaerosporobacter</taxon>
    </lineage>
</organism>
<name>A0A1M7F4S5_9FIRM</name>
<dbReference type="OrthoDB" id="1981678at2"/>